<dbReference type="InterPro" id="IPR036421">
    <property type="entry name" value="Fe_dep_repressor_sf"/>
</dbReference>
<protein>
    <recommendedName>
        <fullName evidence="4">Ferrous iron transporter FeoA-like domain-containing protein</fullName>
    </recommendedName>
</protein>
<dbReference type="InterPro" id="IPR001367">
    <property type="entry name" value="Fe_dep_repressor"/>
</dbReference>
<evidence type="ECO:0000313" key="5">
    <source>
        <dbReference type="EMBL" id="OGB90109.1"/>
    </source>
</evidence>
<comment type="subcellular location">
    <subcellularLocation>
        <location evidence="1">Cytoplasm</location>
    </subcellularLocation>
</comment>
<dbReference type="Gene3D" id="1.10.60.10">
    <property type="entry name" value="Iron dependent repressor, metal binding and dimerisation domain"/>
    <property type="match status" value="1"/>
</dbReference>
<dbReference type="SMART" id="SM00899">
    <property type="entry name" value="FeoA"/>
    <property type="match status" value="1"/>
</dbReference>
<dbReference type="EMBL" id="METM01000015">
    <property type="protein sequence ID" value="OGB90109.1"/>
    <property type="molecule type" value="Genomic_DNA"/>
</dbReference>
<evidence type="ECO:0000259" key="4">
    <source>
        <dbReference type="SMART" id="SM00899"/>
    </source>
</evidence>
<dbReference type="InterPro" id="IPR050536">
    <property type="entry name" value="DtxR_MntR_Metal-Reg"/>
</dbReference>
<reference evidence="5 6" key="1">
    <citation type="journal article" date="2016" name="Nat. Commun.">
        <title>Thousands of microbial genomes shed light on interconnected biogeochemical processes in an aquifer system.</title>
        <authorList>
            <person name="Anantharaman K."/>
            <person name="Brown C.T."/>
            <person name="Hug L.A."/>
            <person name="Sharon I."/>
            <person name="Castelle C.J."/>
            <person name="Probst A.J."/>
            <person name="Thomas B.C."/>
            <person name="Singh A."/>
            <person name="Wilkins M.J."/>
            <person name="Karaoz U."/>
            <person name="Brodie E.L."/>
            <person name="Williams K.H."/>
            <person name="Hubbard S.S."/>
            <person name="Banfield J.F."/>
        </authorList>
    </citation>
    <scope>NUCLEOTIDE SEQUENCE [LARGE SCALE GENOMIC DNA]</scope>
</reference>
<comment type="subunit">
    <text evidence="2">Homodimer.</text>
</comment>
<organism evidence="5 6">
    <name type="scientific">candidate division WOR-1 bacterium RIFCSPHIGHO2_01_FULL_53_15</name>
    <dbReference type="NCBI Taxonomy" id="1802564"/>
    <lineage>
        <taxon>Bacteria</taxon>
        <taxon>Bacillati</taxon>
        <taxon>Saganbacteria</taxon>
    </lineage>
</organism>
<dbReference type="GO" id="GO:0046983">
    <property type="term" value="F:protein dimerization activity"/>
    <property type="evidence" value="ECO:0007669"/>
    <property type="project" value="InterPro"/>
</dbReference>
<dbReference type="PANTHER" id="PTHR33238:SF11">
    <property type="entry name" value="TRANSCRIPTIONAL REGULATOR MNTR"/>
    <property type="match status" value="1"/>
</dbReference>
<dbReference type="GO" id="GO:0046914">
    <property type="term" value="F:transition metal ion binding"/>
    <property type="evidence" value="ECO:0007669"/>
    <property type="project" value="InterPro"/>
</dbReference>
<keyword evidence="3" id="KW-0408">Iron</keyword>
<dbReference type="InterPro" id="IPR038157">
    <property type="entry name" value="FeoA_core_dom"/>
</dbReference>
<dbReference type="GO" id="GO:0005737">
    <property type="term" value="C:cytoplasm"/>
    <property type="evidence" value="ECO:0007669"/>
    <property type="project" value="UniProtKB-SubCell"/>
</dbReference>
<evidence type="ECO:0000256" key="2">
    <source>
        <dbReference type="ARBA" id="ARBA00011738"/>
    </source>
</evidence>
<dbReference type="Pfam" id="PF04023">
    <property type="entry name" value="FeoA"/>
    <property type="match status" value="1"/>
</dbReference>
<dbReference type="InterPro" id="IPR008988">
    <property type="entry name" value="Transcriptional_repressor_C"/>
</dbReference>
<sequence length="157" mass="17734">MTEEKEKRPDSVIRRHRLAERLLTDVLETKGDEDSACKFEEILSEEVTDAICTLLGHPKECPHGQPIPEGRCCRKAKEVIESLVTTLDKIGVGERVIVAYILTHNHPRLHKLMSFGIAPGISIKVHQKSPSYVIQVEETQIALEQEVIQDIYVRKSA</sequence>
<dbReference type="InterPro" id="IPR007167">
    <property type="entry name" value="Fe-transptr_FeoA-like"/>
</dbReference>
<name>A0A1F4Q2L8_UNCSA</name>
<dbReference type="SUPFAM" id="SSF47979">
    <property type="entry name" value="Iron-dependent repressor protein, dimerization domain"/>
    <property type="match status" value="1"/>
</dbReference>
<dbReference type="PANTHER" id="PTHR33238">
    <property type="entry name" value="IRON (METAL) DEPENDENT REPRESSOR, DTXR FAMILY"/>
    <property type="match status" value="1"/>
</dbReference>
<evidence type="ECO:0000256" key="1">
    <source>
        <dbReference type="ARBA" id="ARBA00004496"/>
    </source>
</evidence>
<feature type="domain" description="Ferrous iron transporter FeoA-like" evidence="4">
    <location>
        <begin position="85"/>
        <end position="155"/>
    </location>
</feature>
<proteinExistence type="predicted"/>
<evidence type="ECO:0000256" key="3">
    <source>
        <dbReference type="ARBA" id="ARBA00023004"/>
    </source>
</evidence>
<dbReference type="Pfam" id="PF02742">
    <property type="entry name" value="Fe_dep_repr_C"/>
    <property type="match status" value="1"/>
</dbReference>
<gene>
    <name evidence="5" type="ORF">A2625_04780</name>
</gene>
<accession>A0A1F4Q2L8</accession>
<dbReference type="Proteomes" id="UP000178724">
    <property type="component" value="Unassembled WGS sequence"/>
</dbReference>
<comment type="caution">
    <text evidence="5">The sequence shown here is derived from an EMBL/GenBank/DDBJ whole genome shotgun (WGS) entry which is preliminary data.</text>
</comment>
<dbReference type="AlphaFoldDB" id="A0A1F4Q2L8"/>
<dbReference type="SUPFAM" id="SSF50037">
    <property type="entry name" value="C-terminal domain of transcriptional repressors"/>
    <property type="match status" value="1"/>
</dbReference>
<evidence type="ECO:0000313" key="6">
    <source>
        <dbReference type="Proteomes" id="UP000178724"/>
    </source>
</evidence>
<dbReference type="Gene3D" id="2.30.30.90">
    <property type="match status" value="1"/>
</dbReference>